<protein>
    <submittedName>
        <fullName evidence="2">DNA-binding transcriptional activator FeaR</fullName>
    </submittedName>
</protein>
<dbReference type="Proteomes" id="UP000092544">
    <property type="component" value="Unassembled WGS sequence"/>
</dbReference>
<reference evidence="2 3" key="1">
    <citation type="submission" date="2016-06" db="EMBL/GenBank/DDBJ databases">
        <authorList>
            <person name="Kjaerup R.B."/>
            <person name="Dalgaard T.S."/>
            <person name="Juul-Madsen H.R."/>
        </authorList>
    </citation>
    <scope>NUCLEOTIDE SEQUENCE [LARGE SCALE GENOMIC DNA]</scope>
    <source>
        <strain evidence="2 3">CECT 8886</strain>
    </source>
</reference>
<dbReference type="GO" id="GO:0003700">
    <property type="term" value="F:DNA-binding transcription factor activity"/>
    <property type="evidence" value="ECO:0007669"/>
    <property type="project" value="InterPro"/>
</dbReference>
<dbReference type="OrthoDB" id="6101802at2"/>
<sequence length="295" mass="33586">MQIDLHYAYDSQGDIKDHYASAISGYKRHIALMPNLELTEQHISCQQDCILSEQAKRGLYFTIASDNIIKTTDDIHSINISYLPKNWAGDFHLKQGEKKSLIQMHILPEQLAQVLGETEDQTVQYFNHLFHILEAQDNTLNLPVTDKNKTVWHAILAHTGHNLSLVGHAYACIFTLIEQLKMLKHLTQCSDCQSKIFHAQNLLEVPQNLNLKPQFLANQVGLNEEALTLGFYYLVGQSITSYSKHRRIQYAAEQLRKNPNAKTSIVADSGFSEAQFEAIFIQHFGISSQHYGQIH</sequence>
<feature type="domain" description="HTH araC/xylS-type" evidence="1">
    <location>
        <begin position="216"/>
        <end position="294"/>
    </location>
</feature>
<dbReference type="GO" id="GO:0043565">
    <property type="term" value="F:sequence-specific DNA binding"/>
    <property type="evidence" value="ECO:0007669"/>
    <property type="project" value="InterPro"/>
</dbReference>
<keyword evidence="2" id="KW-0238">DNA-binding</keyword>
<name>A0A1A8TEP5_9GAMM</name>
<dbReference type="RefSeq" id="WP_067016170.1">
    <property type="nucleotide sequence ID" value="NZ_FLOB01000004.1"/>
</dbReference>
<evidence type="ECO:0000313" key="3">
    <source>
        <dbReference type="Proteomes" id="UP000092544"/>
    </source>
</evidence>
<evidence type="ECO:0000259" key="1">
    <source>
        <dbReference type="PROSITE" id="PS01124"/>
    </source>
</evidence>
<evidence type="ECO:0000313" key="2">
    <source>
        <dbReference type="EMBL" id="SBS31435.1"/>
    </source>
</evidence>
<proteinExistence type="predicted"/>
<dbReference type="AlphaFoldDB" id="A0A1A8TEP5"/>
<accession>A0A1A8TEP5</accession>
<dbReference type="InterPro" id="IPR018060">
    <property type="entry name" value="HTH_AraC"/>
</dbReference>
<dbReference type="SMART" id="SM00342">
    <property type="entry name" value="HTH_ARAC"/>
    <property type="match status" value="1"/>
</dbReference>
<organism evidence="2 3">
    <name type="scientific">Marinomonas spartinae</name>
    <dbReference type="NCBI Taxonomy" id="1792290"/>
    <lineage>
        <taxon>Bacteria</taxon>
        <taxon>Pseudomonadati</taxon>
        <taxon>Pseudomonadota</taxon>
        <taxon>Gammaproteobacteria</taxon>
        <taxon>Oceanospirillales</taxon>
        <taxon>Oceanospirillaceae</taxon>
        <taxon>Marinomonas</taxon>
    </lineage>
</organism>
<dbReference type="EMBL" id="FLOB01000004">
    <property type="protein sequence ID" value="SBS31435.1"/>
    <property type="molecule type" value="Genomic_DNA"/>
</dbReference>
<keyword evidence="3" id="KW-1185">Reference proteome</keyword>
<dbReference type="Gene3D" id="1.10.10.60">
    <property type="entry name" value="Homeodomain-like"/>
    <property type="match status" value="1"/>
</dbReference>
<dbReference type="STRING" id="1792290.MSP8886_02118"/>
<dbReference type="PROSITE" id="PS01124">
    <property type="entry name" value="HTH_ARAC_FAMILY_2"/>
    <property type="match status" value="1"/>
</dbReference>
<gene>
    <name evidence="2" type="ORF">MSP8886_02118</name>
</gene>